<comment type="catalytic activity">
    <reaction evidence="7">
        <text>ATP + H2O + polyamine-[polyamine-binding protein]Side 1 = ADP + phosphate + polyamineSide 2 + [polyamine-binding protein]Side 1.</text>
        <dbReference type="EC" id="7.6.2.11"/>
    </reaction>
</comment>
<dbReference type="GO" id="GO:0005524">
    <property type="term" value="F:ATP binding"/>
    <property type="evidence" value="ECO:0007669"/>
    <property type="project" value="UniProtKB-KW"/>
</dbReference>
<keyword evidence="1 7" id="KW-0813">Transport</keyword>
<dbReference type="Pfam" id="PF00005">
    <property type="entry name" value="ABC_tran"/>
    <property type="match status" value="1"/>
</dbReference>
<dbReference type="PROSITE" id="PS50893">
    <property type="entry name" value="ABC_TRANSPORTER_2"/>
    <property type="match status" value="1"/>
</dbReference>
<dbReference type="InterPro" id="IPR003593">
    <property type="entry name" value="AAA+_ATPase"/>
</dbReference>
<feature type="domain" description="ABC transporter" evidence="8">
    <location>
        <begin position="14"/>
        <end position="245"/>
    </location>
</feature>
<name>A0ABS4SGQ4_9PROT</name>
<keyword evidence="4 7" id="KW-0067">ATP-binding</keyword>
<keyword evidence="3 7" id="KW-0547">Nucleotide-binding</keyword>
<dbReference type="InterPro" id="IPR008995">
    <property type="entry name" value="Mo/tungstate-bd_C_term_dom"/>
</dbReference>
<dbReference type="InterPro" id="IPR017871">
    <property type="entry name" value="ABC_transporter-like_CS"/>
</dbReference>
<evidence type="ECO:0000256" key="5">
    <source>
        <dbReference type="ARBA" id="ARBA00022967"/>
    </source>
</evidence>
<dbReference type="Gene3D" id="3.40.50.300">
    <property type="entry name" value="P-loop containing nucleotide triphosphate hydrolases"/>
    <property type="match status" value="1"/>
</dbReference>
<dbReference type="SUPFAM" id="SSF50331">
    <property type="entry name" value="MOP-like"/>
    <property type="match status" value="1"/>
</dbReference>
<comment type="subunit">
    <text evidence="7">The complex is composed of two ATP-binding proteins (PotA), two transmembrane proteins (PotB and PotC) and a solute-binding protein (PotD).</text>
</comment>
<keyword evidence="5 7" id="KW-1278">Translocase</keyword>
<dbReference type="Pfam" id="PF08402">
    <property type="entry name" value="TOBE_2"/>
    <property type="match status" value="1"/>
</dbReference>
<dbReference type="Proteomes" id="UP000781958">
    <property type="component" value="Unassembled WGS sequence"/>
</dbReference>
<dbReference type="InterPro" id="IPR005893">
    <property type="entry name" value="PotA-like"/>
</dbReference>
<dbReference type="PANTHER" id="PTHR42781">
    <property type="entry name" value="SPERMIDINE/PUTRESCINE IMPORT ATP-BINDING PROTEIN POTA"/>
    <property type="match status" value="1"/>
</dbReference>
<evidence type="ECO:0000256" key="1">
    <source>
        <dbReference type="ARBA" id="ARBA00022448"/>
    </source>
</evidence>
<dbReference type="EC" id="7.6.2.11" evidence="7"/>
<evidence type="ECO:0000313" key="9">
    <source>
        <dbReference type="EMBL" id="MBP2291748.1"/>
    </source>
</evidence>
<evidence type="ECO:0000256" key="7">
    <source>
        <dbReference type="RuleBase" id="RU364083"/>
    </source>
</evidence>
<dbReference type="InterPro" id="IPR027417">
    <property type="entry name" value="P-loop_NTPase"/>
</dbReference>
<dbReference type="InterPro" id="IPR050093">
    <property type="entry name" value="ABC_SmlMolc_Importer"/>
</dbReference>
<sequence length="375" mass="40525">MMDGGMVGTAQALVRFVGVQKTYDGEHLVVKNLDLDIRKGEFVTLLGPSGSGKTTTLMMLAGFEVPTQGEIYLADRPIKNMPPHKRDIGMVFQNYALFPHLTIEENVAFPLTVRGTAKAEVQERVRNALRMIKLENLAHRRPGQLSGGQQQRVALARALVFNPQLVLMDEPLGALDKRLREHMQLEIKQLHEQMGITVVYVTHDQGEALTMSDRIAVFNDGIVQQIDKPDALYEQPVNSFVANFIGENNVLSGTVENIEQGFCRVALTSGGSVVAQAVNVEGPGAATALSVRPERIVIVPDDASTGGASTDLANRLPATVQDTIYLGDHALAVLKVAGNGEFMVKLPPGAHAGLGHGQAVTIAFRPEDCRALDPV</sequence>
<evidence type="ECO:0000256" key="6">
    <source>
        <dbReference type="ARBA" id="ARBA00023136"/>
    </source>
</evidence>
<evidence type="ECO:0000256" key="2">
    <source>
        <dbReference type="ARBA" id="ARBA00022475"/>
    </source>
</evidence>
<dbReference type="PROSITE" id="PS00211">
    <property type="entry name" value="ABC_TRANSPORTER_1"/>
    <property type="match status" value="1"/>
</dbReference>
<protein>
    <recommendedName>
        <fullName evidence="7">Spermidine/putrescine import ATP-binding protein PotA</fullName>
        <ecNumber evidence="7">7.6.2.11</ecNumber>
    </recommendedName>
</protein>
<organism evidence="9 10">
    <name type="scientific">Azospirillum rugosum</name>
    <dbReference type="NCBI Taxonomy" id="416170"/>
    <lineage>
        <taxon>Bacteria</taxon>
        <taxon>Pseudomonadati</taxon>
        <taxon>Pseudomonadota</taxon>
        <taxon>Alphaproteobacteria</taxon>
        <taxon>Rhodospirillales</taxon>
        <taxon>Azospirillaceae</taxon>
        <taxon>Azospirillum</taxon>
    </lineage>
</organism>
<dbReference type="InterPro" id="IPR003439">
    <property type="entry name" value="ABC_transporter-like_ATP-bd"/>
</dbReference>
<evidence type="ECO:0000259" key="8">
    <source>
        <dbReference type="PROSITE" id="PS50893"/>
    </source>
</evidence>
<keyword evidence="6 7" id="KW-0472">Membrane</keyword>
<proteinExistence type="inferred from homology"/>
<dbReference type="EMBL" id="JAGINP010000004">
    <property type="protein sequence ID" value="MBP2291748.1"/>
    <property type="molecule type" value="Genomic_DNA"/>
</dbReference>
<evidence type="ECO:0000313" key="10">
    <source>
        <dbReference type="Proteomes" id="UP000781958"/>
    </source>
</evidence>
<gene>
    <name evidence="7" type="primary">potA</name>
    <name evidence="9" type="ORF">J2851_001497</name>
</gene>
<dbReference type="SMART" id="SM00382">
    <property type="entry name" value="AAA"/>
    <property type="match status" value="1"/>
</dbReference>
<comment type="caution">
    <text evidence="9">The sequence shown here is derived from an EMBL/GenBank/DDBJ whole genome shotgun (WGS) entry which is preliminary data.</text>
</comment>
<comment type="similarity">
    <text evidence="7">Belongs to the ABC transporter superfamily. Spermidine/putrescine importer (TC 3.A.1.11.1) family.</text>
</comment>
<dbReference type="SUPFAM" id="SSF52540">
    <property type="entry name" value="P-loop containing nucleoside triphosphate hydrolases"/>
    <property type="match status" value="1"/>
</dbReference>
<dbReference type="NCBIfam" id="TIGR01187">
    <property type="entry name" value="potA"/>
    <property type="match status" value="1"/>
</dbReference>
<evidence type="ECO:0000256" key="4">
    <source>
        <dbReference type="ARBA" id="ARBA00022840"/>
    </source>
</evidence>
<keyword evidence="2 7" id="KW-1003">Cell membrane</keyword>
<keyword evidence="10" id="KW-1185">Reference proteome</keyword>
<reference evidence="9 10" key="1">
    <citation type="submission" date="2021-03" db="EMBL/GenBank/DDBJ databases">
        <title>Genomic Encyclopedia of Type Strains, Phase III (KMG-III): the genomes of soil and plant-associated and newly described type strains.</title>
        <authorList>
            <person name="Whitman W."/>
        </authorList>
    </citation>
    <scope>NUCLEOTIDE SEQUENCE [LARGE SCALE GENOMIC DNA]</scope>
    <source>
        <strain evidence="9 10">IMMIB AFH-6</strain>
    </source>
</reference>
<dbReference type="Gene3D" id="2.40.50.100">
    <property type="match status" value="1"/>
</dbReference>
<accession>A0ABS4SGQ4</accession>
<dbReference type="PANTHER" id="PTHR42781:SF6">
    <property type="entry name" value="SPERMIDINE_PUTRESCINE IMPORT ATP-BINDING PROTEIN POTA"/>
    <property type="match status" value="1"/>
</dbReference>
<comment type="function">
    <text evidence="7">Part of the ABC transporter complex PotABCD involved in spermidine/putrescine import. Responsible for energy coupling to the transport system.</text>
</comment>
<dbReference type="InterPro" id="IPR013611">
    <property type="entry name" value="Transp-assoc_OB_typ2"/>
</dbReference>
<evidence type="ECO:0000256" key="3">
    <source>
        <dbReference type="ARBA" id="ARBA00022741"/>
    </source>
</evidence>